<organism evidence="7 8">
    <name type="scientific">Desulfosudis oleivorans (strain DSM 6200 / JCM 39069 / Hxd3)</name>
    <name type="common">Desulfococcus oleovorans</name>
    <dbReference type="NCBI Taxonomy" id="96561"/>
    <lineage>
        <taxon>Bacteria</taxon>
        <taxon>Pseudomonadati</taxon>
        <taxon>Thermodesulfobacteriota</taxon>
        <taxon>Desulfobacteria</taxon>
        <taxon>Desulfobacterales</taxon>
        <taxon>Desulfosudaceae</taxon>
        <taxon>Desulfosudis</taxon>
    </lineage>
</organism>
<dbReference type="PROSITE" id="PS00455">
    <property type="entry name" value="AMP_BINDING"/>
    <property type="match status" value="1"/>
</dbReference>
<feature type="domain" description="AMP-dependent synthetase/ligase" evidence="6">
    <location>
        <begin position="34"/>
        <end position="394"/>
    </location>
</feature>
<keyword evidence="2 7" id="KW-0436">Ligase</keyword>
<dbReference type="PANTHER" id="PTHR43107:SF15">
    <property type="entry name" value="FATTY ACID TRANSPORT PROTEIN 3, ISOFORM A"/>
    <property type="match status" value="1"/>
</dbReference>
<gene>
    <name evidence="7" type="ordered locus">Dole_2118</name>
</gene>
<dbReference type="KEGG" id="dol:Dole_2118"/>
<feature type="transmembrane region" description="Helical" evidence="5">
    <location>
        <begin position="247"/>
        <end position="264"/>
    </location>
</feature>
<dbReference type="SUPFAM" id="SSF56801">
    <property type="entry name" value="Acetyl-CoA synthetase-like"/>
    <property type="match status" value="1"/>
</dbReference>
<comment type="similarity">
    <text evidence="1">Belongs to the ATP-dependent AMP-binding enzyme family.</text>
</comment>
<evidence type="ECO:0000256" key="1">
    <source>
        <dbReference type="ARBA" id="ARBA00006432"/>
    </source>
</evidence>
<keyword evidence="4" id="KW-0067">ATP-binding</keyword>
<dbReference type="AlphaFoldDB" id="A8ZTY9"/>
<evidence type="ECO:0000313" key="7">
    <source>
        <dbReference type="EMBL" id="ABW67922.1"/>
    </source>
</evidence>
<dbReference type="HOGENOM" id="CLU_000022_46_3_7"/>
<dbReference type="PANTHER" id="PTHR43107">
    <property type="entry name" value="LONG-CHAIN FATTY ACID TRANSPORT PROTEIN"/>
    <property type="match status" value="1"/>
</dbReference>
<dbReference type="InterPro" id="IPR042099">
    <property type="entry name" value="ANL_N_sf"/>
</dbReference>
<dbReference type="eggNOG" id="COG0318">
    <property type="taxonomic scope" value="Bacteria"/>
</dbReference>
<dbReference type="OrthoDB" id="5483897at2"/>
<dbReference type="Gene3D" id="3.40.50.12780">
    <property type="entry name" value="N-terminal domain of ligase-like"/>
    <property type="match status" value="1"/>
</dbReference>
<proteinExistence type="inferred from homology"/>
<dbReference type="InterPro" id="IPR045851">
    <property type="entry name" value="AMP-bd_C_sf"/>
</dbReference>
<keyword evidence="5" id="KW-0812">Transmembrane</keyword>
<dbReference type="GO" id="GO:0044539">
    <property type="term" value="P:long-chain fatty acid import into cell"/>
    <property type="evidence" value="ECO:0007669"/>
    <property type="project" value="TreeGrafter"/>
</dbReference>
<dbReference type="Pfam" id="PF00501">
    <property type="entry name" value="AMP-binding"/>
    <property type="match status" value="1"/>
</dbReference>
<evidence type="ECO:0000256" key="4">
    <source>
        <dbReference type="ARBA" id="ARBA00022840"/>
    </source>
</evidence>
<dbReference type="InterPro" id="IPR000873">
    <property type="entry name" value="AMP-dep_synth/lig_dom"/>
</dbReference>
<dbReference type="GO" id="GO:0004467">
    <property type="term" value="F:long-chain fatty acid-CoA ligase activity"/>
    <property type="evidence" value="ECO:0007669"/>
    <property type="project" value="TreeGrafter"/>
</dbReference>
<dbReference type="GO" id="GO:0005886">
    <property type="term" value="C:plasma membrane"/>
    <property type="evidence" value="ECO:0007669"/>
    <property type="project" value="TreeGrafter"/>
</dbReference>
<evidence type="ECO:0000259" key="6">
    <source>
        <dbReference type="Pfam" id="PF00501"/>
    </source>
</evidence>
<dbReference type="RefSeq" id="WP_012175534.1">
    <property type="nucleotide sequence ID" value="NC_009943.1"/>
</dbReference>
<dbReference type="STRING" id="96561.Dole_2118"/>
<protein>
    <submittedName>
        <fullName evidence="7">AMP-dependent synthetase and ligase</fullName>
    </submittedName>
</protein>
<name>A8ZTY9_DESOH</name>
<dbReference type="GO" id="GO:0005324">
    <property type="term" value="F:long-chain fatty acid transmembrane transporter activity"/>
    <property type="evidence" value="ECO:0007669"/>
    <property type="project" value="TreeGrafter"/>
</dbReference>
<accession>A8ZTY9</accession>
<evidence type="ECO:0000256" key="2">
    <source>
        <dbReference type="ARBA" id="ARBA00022598"/>
    </source>
</evidence>
<dbReference type="Gene3D" id="3.30.300.30">
    <property type="match status" value="1"/>
</dbReference>
<keyword evidence="3" id="KW-0547">Nucleotide-binding</keyword>
<reference evidence="7 8" key="1">
    <citation type="submission" date="2007-10" db="EMBL/GenBank/DDBJ databases">
        <title>Complete sequence of Desulfococcus oleovorans Hxd3.</title>
        <authorList>
            <consortium name="US DOE Joint Genome Institute"/>
            <person name="Copeland A."/>
            <person name="Lucas S."/>
            <person name="Lapidus A."/>
            <person name="Barry K."/>
            <person name="Glavina del Rio T."/>
            <person name="Dalin E."/>
            <person name="Tice H."/>
            <person name="Pitluck S."/>
            <person name="Kiss H."/>
            <person name="Brettin T."/>
            <person name="Bruce D."/>
            <person name="Detter J.C."/>
            <person name="Han C."/>
            <person name="Schmutz J."/>
            <person name="Larimer F."/>
            <person name="Land M."/>
            <person name="Hauser L."/>
            <person name="Kyrpides N."/>
            <person name="Kim E."/>
            <person name="Wawrik B."/>
            <person name="Richardson P."/>
        </authorList>
    </citation>
    <scope>NUCLEOTIDE SEQUENCE [LARGE SCALE GENOMIC DNA]</scope>
    <source>
        <strain evidence="8">DSM 6200 / JCM 39069 / Hxd3</strain>
    </source>
</reference>
<evidence type="ECO:0000313" key="8">
    <source>
        <dbReference type="Proteomes" id="UP000008561"/>
    </source>
</evidence>
<dbReference type="EMBL" id="CP000859">
    <property type="protein sequence ID" value="ABW67922.1"/>
    <property type="molecule type" value="Genomic_DNA"/>
</dbReference>
<dbReference type="Proteomes" id="UP000008561">
    <property type="component" value="Chromosome"/>
</dbReference>
<dbReference type="GO" id="GO:0005524">
    <property type="term" value="F:ATP binding"/>
    <property type="evidence" value="ECO:0007669"/>
    <property type="project" value="UniProtKB-KW"/>
</dbReference>
<dbReference type="InterPro" id="IPR020845">
    <property type="entry name" value="AMP-binding_CS"/>
</dbReference>
<keyword evidence="5" id="KW-0472">Membrane</keyword>
<keyword evidence="8" id="KW-1185">Reference proteome</keyword>
<evidence type="ECO:0000256" key="3">
    <source>
        <dbReference type="ARBA" id="ARBA00022741"/>
    </source>
</evidence>
<evidence type="ECO:0000256" key="5">
    <source>
        <dbReference type="SAM" id="Phobius"/>
    </source>
</evidence>
<sequence length="613" mass="67356">MSISLKTLVRGCSGFVNFGAMIRLTLGSRLRAWRTFFIFEGREYTYGEVYAQAKRYAEFFDALRCRSIGAGRMGENDRLALAIYQENTPEYLFASFAAGLSNATLFAVNTGFRGKTLAGVVEKAKALFLLTDEVSAPEVAAVLPELKTLGREHVLITGNAGPQSAGFTPIETAMADMALNGGQAKCPAVDNTRPVLVIYTSGTTGLPKGVPCTHLKMIGAGAVVQSTVRLKKEDRGYICMPLFHSNAWYVGVLSIMIAGASFVLKRKFSASAFESDILEHGVTFMNYVGQPLHYILTALEKKYGSAEDVEAALAHHPKNRFRIAYGNGATVVDRVKVKKCLNMEHVFEIYGSTEAVITTANKPGDPIESMGRVPGSVVILNEAGAVCEPGVVGEDGRLVNYDAAVGEICKKAGKDNLRFDGYYDDNAATCKKFRDDGYFHSGDLGHIRVVNNRRYLYFNGRTDDWIRKDGENFSAESAAEYAAKIPSVALAVAYGAPCAVSDEKVMATIQMRENVAFDPQQAFDALMAQQKTGGMDPKWMPDYIRIIDAFNVTSTQKILVRPFKQQHFNLEKHPDMVVYHRRRGDTAYHRLTPEAYADIKAEFEKNGRASLLG</sequence>
<keyword evidence="5" id="KW-1133">Transmembrane helix</keyword>